<evidence type="ECO:0000313" key="2">
    <source>
        <dbReference type="Proteomes" id="UP000275408"/>
    </source>
</evidence>
<evidence type="ECO:0000313" key="1">
    <source>
        <dbReference type="EMBL" id="RMX58353.1"/>
    </source>
</evidence>
<comment type="caution">
    <text evidence="1">The sequence shown here is derived from an EMBL/GenBank/DDBJ whole genome shotgun (WGS) entry which is preliminary data.</text>
</comment>
<accession>A0A3M6UXB5</accession>
<keyword evidence="2" id="KW-1185">Reference proteome</keyword>
<organism evidence="1 2">
    <name type="scientific">Pocillopora damicornis</name>
    <name type="common">Cauliflower coral</name>
    <name type="synonym">Millepora damicornis</name>
    <dbReference type="NCBI Taxonomy" id="46731"/>
    <lineage>
        <taxon>Eukaryota</taxon>
        <taxon>Metazoa</taxon>
        <taxon>Cnidaria</taxon>
        <taxon>Anthozoa</taxon>
        <taxon>Hexacorallia</taxon>
        <taxon>Scleractinia</taxon>
        <taxon>Astrocoeniina</taxon>
        <taxon>Pocilloporidae</taxon>
        <taxon>Pocillopora</taxon>
    </lineage>
</organism>
<reference evidence="1 2" key="1">
    <citation type="journal article" date="2018" name="Sci. Rep.">
        <title>Comparative analysis of the Pocillopora damicornis genome highlights role of immune system in coral evolution.</title>
        <authorList>
            <person name="Cunning R."/>
            <person name="Bay R.A."/>
            <person name="Gillette P."/>
            <person name="Baker A.C."/>
            <person name="Traylor-Knowles N."/>
        </authorList>
    </citation>
    <scope>NUCLEOTIDE SEQUENCE [LARGE SCALE GENOMIC DNA]</scope>
    <source>
        <strain evidence="1">RSMAS</strain>
        <tissue evidence="1">Whole animal</tissue>
    </source>
</reference>
<dbReference type="Proteomes" id="UP000275408">
    <property type="component" value="Unassembled WGS sequence"/>
</dbReference>
<dbReference type="EMBL" id="RCHS01000535">
    <property type="protein sequence ID" value="RMX58353.1"/>
    <property type="molecule type" value="Genomic_DNA"/>
</dbReference>
<protein>
    <submittedName>
        <fullName evidence="1">Uncharacterized protein</fullName>
    </submittedName>
</protein>
<dbReference type="AlphaFoldDB" id="A0A3M6UXB5"/>
<gene>
    <name evidence="1" type="ORF">pdam_00024892</name>
</gene>
<sequence length="112" mass="13002">MSAIYGVHDPDEKLEMFDTMLFDCMERHVPLKGTKIIRPLTKMQLYIGQDMPLEESLKLLNGQRGIKEDNFLRLLSVIRQWSRTPQNVFYSQMISDPVTVSNLSLHLHLSIV</sequence>
<name>A0A3M6UXB5_POCDA</name>
<proteinExistence type="predicted"/>